<dbReference type="PANTHER" id="PTHR43630">
    <property type="entry name" value="POLY-BETA-1,6-N-ACETYL-D-GLUCOSAMINE SYNTHASE"/>
    <property type="match status" value="1"/>
</dbReference>
<dbReference type="InterPro" id="IPR029044">
    <property type="entry name" value="Nucleotide-diphossugar_trans"/>
</dbReference>
<sequence length="296" mass="34351">MVKNKLSVVLATRNEEKNIGSCLESVRQLADEIIVVDEVSTDKTREIAQKYGAKVFTVKHNEIFHKTKQIALDKATGDWILQLDADEKVTRELAGEIKKVIELSGSQVTKYQNTQKSKLSKLYKLFSKHQKLIVKREGKLGTKNGEVVAYFIPRLNYFLGTPLKYAGTYPDGVIRLIKRGKARFPCKSVHELMEVDGKVTWLYNNLEHHDSPTFYRYLQRANRYTDLIAKELKKSDIPANLLFLIHYSFSKPAFVFLNLYFRHKGFLDGMRGFVWSLFSALRLPIAYFKYWQLEKK</sequence>
<evidence type="ECO:0000313" key="2">
    <source>
        <dbReference type="EMBL" id="OGM60616.1"/>
    </source>
</evidence>
<dbReference type="InterPro" id="IPR001173">
    <property type="entry name" value="Glyco_trans_2-like"/>
</dbReference>
<dbReference type="Proteomes" id="UP000176404">
    <property type="component" value="Unassembled WGS sequence"/>
</dbReference>
<reference evidence="2 3" key="1">
    <citation type="journal article" date="2016" name="Nat. Commun.">
        <title>Thousands of microbial genomes shed light on interconnected biogeochemical processes in an aquifer system.</title>
        <authorList>
            <person name="Anantharaman K."/>
            <person name="Brown C.T."/>
            <person name="Hug L.A."/>
            <person name="Sharon I."/>
            <person name="Castelle C.J."/>
            <person name="Probst A.J."/>
            <person name="Thomas B.C."/>
            <person name="Singh A."/>
            <person name="Wilkins M.J."/>
            <person name="Karaoz U."/>
            <person name="Brodie E.L."/>
            <person name="Williams K.H."/>
            <person name="Hubbard S.S."/>
            <person name="Banfield J.F."/>
        </authorList>
    </citation>
    <scope>NUCLEOTIDE SEQUENCE [LARGE SCALE GENOMIC DNA]</scope>
</reference>
<dbReference type="PANTHER" id="PTHR43630:SF2">
    <property type="entry name" value="GLYCOSYLTRANSFERASE"/>
    <property type="match status" value="1"/>
</dbReference>
<feature type="domain" description="Glycosyltransferase 2-like" evidence="1">
    <location>
        <begin position="7"/>
        <end position="129"/>
    </location>
</feature>
<accession>A0A1F8B990</accession>
<evidence type="ECO:0000313" key="3">
    <source>
        <dbReference type="Proteomes" id="UP000176404"/>
    </source>
</evidence>
<gene>
    <name evidence="2" type="ORF">A2892_01050</name>
</gene>
<comment type="caution">
    <text evidence="2">The sequence shown here is derived from an EMBL/GenBank/DDBJ whole genome shotgun (WGS) entry which is preliminary data.</text>
</comment>
<dbReference type="AlphaFoldDB" id="A0A1F8B990"/>
<name>A0A1F8B990_9BACT</name>
<dbReference type="EMBL" id="MGHD01000003">
    <property type="protein sequence ID" value="OGM60616.1"/>
    <property type="molecule type" value="Genomic_DNA"/>
</dbReference>
<dbReference type="Gene3D" id="3.90.550.10">
    <property type="entry name" value="Spore Coat Polysaccharide Biosynthesis Protein SpsA, Chain A"/>
    <property type="match status" value="1"/>
</dbReference>
<dbReference type="SUPFAM" id="SSF53448">
    <property type="entry name" value="Nucleotide-diphospho-sugar transferases"/>
    <property type="match status" value="1"/>
</dbReference>
<dbReference type="STRING" id="1802517.A2892_01050"/>
<dbReference type="Pfam" id="PF00535">
    <property type="entry name" value="Glycos_transf_2"/>
    <property type="match status" value="1"/>
</dbReference>
<dbReference type="CDD" id="cd02511">
    <property type="entry name" value="Beta4Glucosyltransferase"/>
    <property type="match status" value="1"/>
</dbReference>
<organism evidence="2 3">
    <name type="scientific">Candidatus Woesebacteria bacterium RIFCSPLOWO2_01_FULL_39_10b</name>
    <dbReference type="NCBI Taxonomy" id="1802517"/>
    <lineage>
        <taxon>Bacteria</taxon>
        <taxon>Candidatus Woeseibacteriota</taxon>
    </lineage>
</organism>
<protein>
    <recommendedName>
        <fullName evidence="1">Glycosyltransferase 2-like domain-containing protein</fullName>
    </recommendedName>
</protein>
<proteinExistence type="predicted"/>
<evidence type="ECO:0000259" key="1">
    <source>
        <dbReference type="Pfam" id="PF00535"/>
    </source>
</evidence>